<keyword evidence="2" id="KW-1185">Reference proteome</keyword>
<evidence type="ECO:0000313" key="1">
    <source>
        <dbReference type="EMBL" id="CAK9876062.1"/>
    </source>
</evidence>
<evidence type="ECO:0000313" key="2">
    <source>
        <dbReference type="Proteomes" id="UP001497522"/>
    </source>
</evidence>
<gene>
    <name evidence="1" type="ORF">CSSPJE1EN2_LOCUS18284</name>
</gene>
<dbReference type="EMBL" id="OZ023706">
    <property type="protein sequence ID" value="CAK9876062.1"/>
    <property type="molecule type" value="Genomic_DNA"/>
</dbReference>
<accession>A0ABP1BKC0</accession>
<proteinExistence type="predicted"/>
<organism evidence="1 2">
    <name type="scientific">Sphagnum jensenii</name>
    <dbReference type="NCBI Taxonomy" id="128206"/>
    <lineage>
        <taxon>Eukaryota</taxon>
        <taxon>Viridiplantae</taxon>
        <taxon>Streptophyta</taxon>
        <taxon>Embryophyta</taxon>
        <taxon>Bryophyta</taxon>
        <taxon>Sphagnophytina</taxon>
        <taxon>Sphagnopsida</taxon>
        <taxon>Sphagnales</taxon>
        <taxon>Sphagnaceae</taxon>
        <taxon>Sphagnum</taxon>
    </lineage>
</organism>
<name>A0ABP1BKC0_9BRYO</name>
<reference evidence="1" key="1">
    <citation type="submission" date="2024-03" db="EMBL/GenBank/DDBJ databases">
        <authorList>
            <consortium name="ELIXIR-Norway"/>
            <consortium name="Elixir Norway"/>
        </authorList>
    </citation>
    <scope>NUCLEOTIDE SEQUENCE</scope>
</reference>
<dbReference type="Proteomes" id="UP001497522">
    <property type="component" value="Chromosome 5"/>
</dbReference>
<protein>
    <submittedName>
        <fullName evidence="1">Uncharacterized protein</fullName>
    </submittedName>
</protein>
<sequence length="159" mass="17367">MLRVLRHLQTHQARVPAYILENVPLLGDTRSHVMANVHQIRSWIGPTVLLDAAKVVKVVDRSPMAVVNRVGQPRMALPTFHQLKAAFVIVTPLVSSLPIVMVEASTRGEESYTFHPWSTWDVLGEHVKVVAHVVGGVCCSSGVPLGDLEERVASPKVSA</sequence>